<proteinExistence type="predicted"/>
<dbReference type="AlphaFoldDB" id="A0A6G1GY06"/>
<feature type="compositionally biased region" description="Polar residues" evidence="1">
    <location>
        <begin position="61"/>
        <end position="92"/>
    </location>
</feature>
<accession>A0A6G1GY06</accession>
<gene>
    <name evidence="2" type="ORF">K402DRAFT_404961</name>
</gene>
<evidence type="ECO:0000256" key="1">
    <source>
        <dbReference type="SAM" id="MobiDB-lite"/>
    </source>
</evidence>
<evidence type="ECO:0000313" key="2">
    <source>
        <dbReference type="EMBL" id="KAF1985843.1"/>
    </source>
</evidence>
<dbReference type="EMBL" id="ML977160">
    <property type="protein sequence ID" value="KAF1985843.1"/>
    <property type="molecule type" value="Genomic_DNA"/>
</dbReference>
<feature type="region of interest" description="Disordered" evidence="1">
    <location>
        <begin position="1"/>
        <end position="146"/>
    </location>
</feature>
<keyword evidence="3" id="KW-1185">Reference proteome</keyword>
<dbReference type="Proteomes" id="UP000800041">
    <property type="component" value="Unassembled WGS sequence"/>
</dbReference>
<reference evidence="2" key="1">
    <citation type="journal article" date="2020" name="Stud. Mycol.">
        <title>101 Dothideomycetes genomes: a test case for predicting lifestyles and emergence of pathogens.</title>
        <authorList>
            <person name="Haridas S."/>
            <person name="Albert R."/>
            <person name="Binder M."/>
            <person name="Bloem J."/>
            <person name="Labutti K."/>
            <person name="Salamov A."/>
            <person name="Andreopoulos B."/>
            <person name="Baker S."/>
            <person name="Barry K."/>
            <person name="Bills G."/>
            <person name="Bluhm B."/>
            <person name="Cannon C."/>
            <person name="Castanera R."/>
            <person name="Culley D."/>
            <person name="Daum C."/>
            <person name="Ezra D."/>
            <person name="Gonzalez J."/>
            <person name="Henrissat B."/>
            <person name="Kuo A."/>
            <person name="Liang C."/>
            <person name="Lipzen A."/>
            <person name="Lutzoni F."/>
            <person name="Magnuson J."/>
            <person name="Mondo S."/>
            <person name="Nolan M."/>
            <person name="Ohm R."/>
            <person name="Pangilinan J."/>
            <person name="Park H.-J."/>
            <person name="Ramirez L."/>
            <person name="Alfaro M."/>
            <person name="Sun H."/>
            <person name="Tritt A."/>
            <person name="Yoshinaga Y."/>
            <person name="Zwiers L.-H."/>
            <person name="Turgeon B."/>
            <person name="Goodwin S."/>
            <person name="Spatafora J."/>
            <person name="Crous P."/>
            <person name="Grigoriev I."/>
        </authorList>
    </citation>
    <scope>NUCLEOTIDE SEQUENCE</scope>
    <source>
        <strain evidence="2">CBS 113979</strain>
    </source>
</reference>
<sequence>MADEPRGKVLGKSITGATGMDTEPDRRVENEVFLGQLQRPGPGEGTQADAGGVTGGIRSSPGGTTWHCTKSNGSEQPSEQTFGAQDVRLSNENAREPEGARSNKEETPSSIAHAVPPGLKKPETLGDPPSRPLPERPRRRRRCRGAPYTAPFMFGRWLSEAPDQEYWHKLRLPKPG</sequence>
<name>A0A6G1GY06_9PEZI</name>
<organism evidence="2 3">
    <name type="scientific">Aulographum hederae CBS 113979</name>
    <dbReference type="NCBI Taxonomy" id="1176131"/>
    <lineage>
        <taxon>Eukaryota</taxon>
        <taxon>Fungi</taxon>
        <taxon>Dikarya</taxon>
        <taxon>Ascomycota</taxon>
        <taxon>Pezizomycotina</taxon>
        <taxon>Dothideomycetes</taxon>
        <taxon>Pleosporomycetidae</taxon>
        <taxon>Aulographales</taxon>
        <taxon>Aulographaceae</taxon>
    </lineage>
</organism>
<protein>
    <submittedName>
        <fullName evidence="2">Uncharacterized protein</fullName>
    </submittedName>
</protein>
<feature type="compositionally biased region" description="Basic and acidic residues" evidence="1">
    <location>
        <begin position="93"/>
        <end position="107"/>
    </location>
</feature>
<evidence type="ECO:0000313" key="3">
    <source>
        <dbReference type="Proteomes" id="UP000800041"/>
    </source>
</evidence>